<feature type="region of interest" description="Disordered" evidence="2">
    <location>
        <begin position="232"/>
        <end position="260"/>
    </location>
</feature>
<keyword evidence="1" id="KW-0175">Coiled coil</keyword>
<organism evidence="3 4">
    <name type="scientific">Westerdykella ornata</name>
    <dbReference type="NCBI Taxonomy" id="318751"/>
    <lineage>
        <taxon>Eukaryota</taxon>
        <taxon>Fungi</taxon>
        <taxon>Dikarya</taxon>
        <taxon>Ascomycota</taxon>
        <taxon>Pezizomycotina</taxon>
        <taxon>Dothideomycetes</taxon>
        <taxon>Pleosporomycetidae</taxon>
        <taxon>Pleosporales</taxon>
        <taxon>Sporormiaceae</taxon>
        <taxon>Westerdykella</taxon>
    </lineage>
</organism>
<dbReference type="OrthoDB" id="3045089at2759"/>
<feature type="coiled-coil region" evidence="1">
    <location>
        <begin position="400"/>
        <end position="456"/>
    </location>
</feature>
<dbReference type="InterPro" id="IPR039327">
    <property type="entry name" value="CON7-like"/>
</dbReference>
<gene>
    <name evidence="3" type="ORF">EI97DRAFT_370831</name>
</gene>
<accession>A0A6A6JT50</accession>
<feature type="region of interest" description="Disordered" evidence="2">
    <location>
        <begin position="181"/>
        <end position="204"/>
    </location>
</feature>
<evidence type="ECO:0000256" key="2">
    <source>
        <dbReference type="SAM" id="MobiDB-lite"/>
    </source>
</evidence>
<evidence type="ECO:0000313" key="4">
    <source>
        <dbReference type="Proteomes" id="UP000800097"/>
    </source>
</evidence>
<dbReference type="GO" id="GO:0006355">
    <property type="term" value="P:regulation of DNA-templated transcription"/>
    <property type="evidence" value="ECO:0007669"/>
    <property type="project" value="InterPro"/>
</dbReference>
<dbReference type="GeneID" id="54548429"/>
<feature type="compositionally biased region" description="Basic and acidic residues" evidence="2">
    <location>
        <begin position="181"/>
        <end position="192"/>
    </location>
</feature>
<sequence>MAEPVSIIASAITVGVTAAQLSFTLFNVAQTFKNARAEISEIAHELSGLSQTLETLGDLLQAYQPVCKPALFRQVLSILTRFKEVEEKLKKKLYNPRPLRRLRWFFNAPVAKTLLKKVESIKTSLTLVIGLVQLASEEIKRHFRASANDTNTHEQASYAANCNRYRKVVESVVQANRLAVEKAKEDDDAHPTEKRRHYNSSLQRWQADSNDTATWLYHLVFMTGVAVADAVPPAPPHTEAETKSSTGSHQATVEDYDTEASKNAARAAAVKKHRVVQFAPSPKAIVWNQLTEPSTVVDRLLHTWTFLSDAHVQTSGRLESEEEGPDERILQLEDIVHKIEEKVLKGEGVEGANKIMPHASEQFSNDPTDERIAKMEHLLHEQLEQIRHHSAIEEQWRNEKFALEAKVTEAAKEVKELREKSIAKAKAAKKAAQKSLKFVEKTVAETKLDLERKKIERDYNSRLDAYERRLTAFLGAEQKTVSPPTVNAAPVPSRRTCVFKGDCRIEVSEFFDGQSATYTPHFDFDNIMHSQSLYSNDDSSNLQAKRSGSNSQTSGLNEQTPSRRLLGAPDTQRNDNNNIPSVVTLPSIDYPSARTRELQARLRTGGFISRSSVSIPSSMDIAPYVDDASSVGGVQCTICWEPPTGPLGSDLIRTLRSIGWKPFYARTSEAGHTYFVSSEPVHVHFFTPDYKPQFTAAEARQSDHLLISGDLVEEYALLELGFQFEKSNTGAYVLDGRLTAAGLPTNPACARLTHCSAMLMPSLIVRSSFAKPATGDCTASCNNCQHQNHSH</sequence>
<protein>
    <recommendedName>
        <fullName evidence="5">Fungal N-terminal domain-containing protein</fullName>
    </recommendedName>
</protein>
<evidence type="ECO:0000313" key="3">
    <source>
        <dbReference type="EMBL" id="KAF2279537.1"/>
    </source>
</evidence>
<proteinExistence type="predicted"/>
<dbReference type="EMBL" id="ML986486">
    <property type="protein sequence ID" value="KAF2279537.1"/>
    <property type="molecule type" value="Genomic_DNA"/>
</dbReference>
<feature type="compositionally biased region" description="Polar residues" evidence="2">
    <location>
        <begin position="535"/>
        <end position="562"/>
    </location>
</feature>
<dbReference type="PANTHER" id="PTHR36167:SF3">
    <property type="entry name" value="C2H2 FINGER DOMAIN TRANSCRIPTION FACTOR (EUROFUNG)-RELATED"/>
    <property type="match status" value="1"/>
</dbReference>
<reference evidence="3" key="1">
    <citation type="journal article" date="2020" name="Stud. Mycol.">
        <title>101 Dothideomycetes genomes: a test case for predicting lifestyles and emergence of pathogens.</title>
        <authorList>
            <person name="Haridas S."/>
            <person name="Albert R."/>
            <person name="Binder M."/>
            <person name="Bloem J."/>
            <person name="Labutti K."/>
            <person name="Salamov A."/>
            <person name="Andreopoulos B."/>
            <person name="Baker S."/>
            <person name="Barry K."/>
            <person name="Bills G."/>
            <person name="Bluhm B."/>
            <person name="Cannon C."/>
            <person name="Castanera R."/>
            <person name="Culley D."/>
            <person name="Daum C."/>
            <person name="Ezra D."/>
            <person name="Gonzalez J."/>
            <person name="Henrissat B."/>
            <person name="Kuo A."/>
            <person name="Liang C."/>
            <person name="Lipzen A."/>
            <person name="Lutzoni F."/>
            <person name="Magnuson J."/>
            <person name="Mondo S."/>
            <person name="Nolan M."/>
            <person name="Ohm R."/>
            <person name="Pangilinan J."/>
            <person name="Park H.-J."/>
            <person name="Ramirez L."/>
            <person name="Alfaro M."/>
            <person name="Sun H."/>
            <person name="Tritt A."/>
            <person name="Yoshinaga Y."/>
            <person name="Zwiers L.-H."/>
            <person name="Turgeon B."/>
            <person name="Goodwin S."/>
            <person name="Spatafora J."/>
            <person name="Crous P."/>
            <person name="Grigoriev I."/>
        </authorList>
    </citation>
    <scope>NUCLEOTIDE SEQUENCE</scope>
    <source>
        <strain evidence="3">CBS 379.55</strain>
    </source>
</reference>
<feature type="region of interest" description="Disordered" evidence="2">
    <location>
        <begin position="535"/>
        <end position="584"/>
    </location>
</feature>
<dbReference type="PANTHER" id="PTHR36167">
    <property type="entry name" value="C2H2 FINGER DOMAIN TRANSCRIPTION FACTOR (EUROFUNG)-RELATED"/>
    <property type="match status" value="1"/>
</dbReference>
<dbReference type="Proteomes" id="UP000800097">
    <property type="component" value="Unassembled WGS sequence"/>
</dbReference>
<name>A0A6A6JT50_WESOR</name>
<dbReference type="RefSeq" id="XP_033657076.1">
    <property type="nucleotide sequence ID" value="XM_033795254.1"/>
</dbReference>
<dbReference type="AlphaFoldDB" id="A0A6A6JT50"/>
<evidence type="ECO:0008006" key="5">
    <source>
        <dbReference type="Google" id="ProtNLM"/>
    </source>
</evidence>
<keyword evidence="4" id="KW-1185">Reference proteome</keyword>
<evidence type="ECO:0000256" key="1">
    <source>
        <dbReference type="SAM" id="Coils"/>
    </source>
</evidence>